<dbReference type="InterPro" id="IPR027417">
    <property type="entry name" value="P-loop_NTPase"/>
</dbReference>
<dbReference type="EMBL" id="MNYR01000010">
    <property type="protein sequence ID" value="OIP56630.1"/>
    <property type="molecule type" value="Genomic_DNA"/>
</dbReference>
<dbReference type="AlphaFoldDB" id="A0A1J5FLX5"/>
<evidence type="ECO:0000313" key="2">
    <source>
        <dbReference type="Proteomes" id="UP000183922"/>
    </source>
</evidence>
<evidence type="ECO:0008006" key="3">
    <source>
        <dbReference type="Google" id="ProtNLM"/>
    </source>
</evidence>
<dbReference type="STRING" id="1805236.AUK13_00580"/>
<evidence type="ECO:0000313" key="1">
    <source>
        <dbReference type="EMBL" id="OIP56630.1"/>
    </source>
</evidence>
<name>A0A1J5FLX5_9BACT</name>
<gene>
    <name evidence="1" type="ORF">AUK13_00580</name>
</gene>
<comment type="caution">
    <text evidence="1">The sequence shown here is derived from an EMBL/GenBank/DDBJ whole genome shotgun (WGS) entry which is preliminary data.</text>
</comment>
<dbReference type="PANTHER" id="PTHR41930">
    <property type="entry name" value="UPF0200 PROTEIN MJ1399"/>
    <property type="match status" value="1"/>
</dbReference>
<proteinExistence type="predicted"/>
<accession>A0A1J5FLX5</accession>
<dbReference type="Proteomes" id="UP000183922">
    <property type="component" value="Unassembled WGS sequence"/>
</dbReference>
<reference evidence="1 2" key="1">
    <citation type="journal article" date="2016" name="Environ. Microbiol.">
        <title>Genomic resolution of a cold subsurface aquifer community provides metabolic insights for novel microbes adapted to high CO concentrations.</title>
        <authorList>
            <person name="Probst A.J."/>
            <person name="Castelle C.J."/>
            <person name="Singh A."/>
            <person name="Brown C.T."/>
            <person name="Anantharaman K."/>
            <person name="Sharon I."/>
            <person name="Hug L.A."/>
            <person name="Burstein D."/>
            <person name="Emerson J.B."/>
            <person name="Thomas B.C."/>
            <person name="Banfield J.F."/>
        </authorList>
    </citation>
    <scope>NUCLEOTIDE SEQUENCE [LARGE SCALE GENOMIC DNA]</scope>
    <source>
        <strain evidence="1">CG2_30_39_24</strain>
    </source>
</reference>
<protein>
    <recommendedName>
        <fullName evidence="3">Dephospho-CoA kinase</fullName>
    </recommendedName>
</protein>
<dbReference type="Pfam" id="PF13238">
    <property type="entry name" value="AAA_18"/>
    <property type="match status" value="1"/>
</dbReference>
<dbReference type="PANTHER" id="PTHR41930:SF1">
    <property type="entry name" value="DEPHOSPHO-COA KINASE"/>
    <property type="match status" value="1"/>
</dbReference>
<dbReference type="SUPFAM" id="SSF52540">
    <property type="entry name" value="P-loop containing nucleoside triphosphate hydrolases"/>
    <property type="match status" value="1"/>
</dbReference>
<organism evidence="1 2">
    <name type="scientific">Candidatus Kuenenbacteria bacterium CG2_30_39_24</name>
    <dbReference type="NCBI Taxonomy" id="1805236"/>
    <lineage>
        <taxon>Bacteria</taxon>
        <taxon>Candidatus Kueneniibacteriota</taxon>
    </lineage>
</organism>
<dbReference type="Gene3D" id="3.40.50.300">
    <property type="entry name" value="P-loop containing nucleotide triphosphate hydrolases"/>
    <property type="match status" value="1"/>
</dbReference>
<sequence>MSNQKIVAICGLSGSGKDAVADYLKEKGFEYTSLSDRIREECALRKLATHRDNLIKVGNEIREKFGRDELAKRSWEKIKNSAGNKFVIVSLRHPDEVNFLKKQAGMKLIAVEAPIDVRYQRNASRGRAEDFVTLEKFKEQETRERSGSVNQQQLDRVIAMADFKIDNSGTLEELKEQVEEVLARI</sequence>